<feature type="compositionally biased region" description="Basic and acidic residues" evidence="1">
    <location>
        <begin position="84"/>
        <end position="95"/>
    </location>
</feature>
<proteinExistence type="predicted"/>
<protein>
    <submittedName>
        <fullName evidence="2">Uncharacterized protein</fullName>
    </submittedName>
</protein>
<evidence type="ECO:0000313" key="3">
    <source>
        <dbReference type="Proteomes" id="UP000054007"/>
    </source>
</evidence>
<dbReference type="AlphaFoldDB" id="A0A0D7B5F0"/>
<evidence type="ECO:0000313" key="2">
    <source>
        <dbReference type="EMBL" id="KIY64741.1"/>
    </source>
</evidence>
<accession>A0A0D7B5F0</accession>
<reference evidence="2 3" key="1">
    <citation type="journal article" date="2015" name="Fungal Genet. Biol.">
        <title>Evolution of novel wood decay mechanisms in Agaricales revealed by the genome sequences of Fistulina hepatica and Cylindrobasidium torrendii.</title>
        <authorList>
            <person name="Floudas D."/>
            <person name="Held B.W."/>
            <person name="Riley R."/>
            <person name="Nagy L.G."/>
            <person name="Koehler G."/>
            <person name="Ransdell A.S."/>
            <person name="Younus H."/>
            <person name="Chow J."/>
            <person name="Chiniquy J."/>
            <person name="Lipzen A."/>
            <person name="Tritt A."/>
            <person name="Sun H."/>
            <person name="Haridas S."/>
            <person name="LaButti K."/>
            <person name="Ohm R.A."/>
            <person name="Kues U."/>
            <person name="Blanchette R.A."/>
            <person name="Grigoriev I.V."/>
            <person name="Minto R.E."/>
            <person name="Hibbett D.S."/>
        </authorList>
    </citation>
    <scope>NUCLEOTIDE SEQUENCE [LARGE SCALE GENOMIC DNA]</scope>
    <source>
        <strain evidence="2 3">FP15055 ss-10</strain>
    </source>
</reference>
<evidence type="ECO:0000256" key="1">
    <source>
        <dbReference type="SAM" id="MobiDB-lite"/>
    </source>
</evidence>
<gene>
    <name evidence="2" type="ORF">CYLTODRAFT_456945</name>
</gene>
<organism evidence="2 3">
    <name type="scientific">Cylindrobasidium torrendii FP15055 ss-10</name>
    <dbReference type="NCBI Taxonomy" id="1314674"/>
    <lineage>
        <taxon>Eukaryota</taxon>
        <taxon>Fungi</taxon>
        <taxon>Dikarya</taxon>
        <taxon>Basidiomycota</taxon>
        <taxon>Agaricomycotina</taxon>
        <taxon>Agaricomycetes</taxon>
        <taxon>Agaricomycetidae</taxon>
        <taxon>Agaricales</taxon>
        <taxon>Marasmiineae</taxon>
        <taxon>Physalacriaceae</taxon>
        <taxon>Cylindrobasidium</taxon>
    </lineage>
</organism>
<dbReference type="EMBL" id="KN880621">
    <property type="protein sequence ID" value="KIY64741.1"/>
    <property type="molecule type" value="Genomic_DNA"/>
</dbReference>
<keyword evidence="3" id="KW-1185">Reference proteome</keyword>
<dbReference type="Proteomes" id="UP000054007">
    <property type="component" value="Unassembled WGS sequence"/>
</dbReference>
<dbReference type="OrthoDB" id="2610860at2759"/>
<name>A0A0D7B5F0_9AGAR</name>
<sequence length="201" mass="23238">MWSARFRHQNRVLVIAAAGDWWSCTLYTRHVAFVRGLVDLENYFFRLDKEDWLDNDNDNLDVVLTADQMKSKPRRVDQTSWAAERQKQKEAVADRRARDAEARAKRYADQAARKQATEDFNAIAADAKYPFGNDILQIGCVQIIKDEDFRMIPDDDYLNKTVDLSSITSNDLKVVWSPVMRLGDAASDRYLQMIRAKMANI</sequence>
<feature type="region of interest" description="Disordered" evidence="1">
    <location>
        <begin position="75"/>
        <end position="95"/>
    </location>
</feature>